<reference evidence="7" key="1">
    <citation type="submission" date="2017-02" db="EMBL/GenBank/DDBJ databases">
        <authorList>
            <person name="Varghese N."/>
            <person name="Submissions S."/>
        </authorList>
    </citation>
    <scope>NUCLEOTIDE SEQUENCE [LARGE SCALE GENOMIC DNA]</scope>
    <source>
        <strain evidence="7">ATCC 700200</strain>
    </source>
</reference>
<evidence type="ECO:0000256" key="4">
    <source>
        <dbReference type="SAM" id="MobiDB-lite"/>
    </source>
</evidence>
<feature type="domain" description="ABC transporter" evidence="5">
    <location>
        <begin position="24"/>
        <end position="262"/>
    </location>
</feature>
<keyword evidence="7" id="KW-1185">Reference proteome</keyword>
<dbReference type="SUPFAM" id="SSF52540">
    <property type="entry name" value="P-loop containing nucleoside triphosphate hydrolases"/>
    <property type="match status" value="1"/>
</dbReference>
<dbReference type="GO" id="GO:0016887">
    <property type="term" value="F:ATP hydrolysis activity"/>
    <property type="evidence" value="ECO:0007669"/>
    <property type="project" value="InterPro"/>
</dbReference>
<dbReference type="InterPro" id="IPR027417">
    <property type="entry name" value="P-loop_NTPase"/>
</dbReference>
<evidence type="ECO:0000256" key="2">
    <source>
        <dbReference type="ARBA" id="ARBA00022741"/>
    </source>
</evidence>
<accession>A0A1T4Z204</accession>
<dbReference type="InterPro" id="IPR003439">
    <property type="entry name" value="ABC_transporter-like_ATP-bd"/>
</dbReference>
<dbReference type="Pfam" id="PF00005">
    <property type="entry name" value="ABC_tran"/>
    <property type="match status" value="1"/>
</dbReference>
<keyword evidence="3 6" id="KW-0067">ATP-binding</keyword>
<gene>
    <name evidence="6" type="ORF">SAMN02745166_04832</name>
</gene>
<dbReference type="AlphaFoldDB" id="A0A1T4Z204"/>
<proteinExistence type="predicted"/>
<evidence type="ECO:0000256" key="3">
    <source>
        <dbReference type="ARBA" id="ARBA00022840"/>
    </source>
</evidence>
<dbReference type="PANTHER" id="PTHR43023">
    <property type="entry name" value="PROTEIN TRIGALACTOSYLDIACYLGLYCEROL 3, CHLOROPLASTIC"/>
    <property type="match status" value="1"/>
</dbReference>
<dbReference type="InterPro" id="IPR003593">
    <property type="entry name" value="AAA+_ATPase"/>
</dbReference>
<dbReference type="STRING" id="48467.SAMN02745166_04832"/>
<dbReference type="RefSeq" id="WP_078815947.1">
    <property type="nucleotide sequence ID" value="NZ_FUYE01000025.1"/>
</dbReference>
<dbReference type="SMART" id="SM00382">
    <property type="entry name" value="AAA"/>
    <property type="match status" value="1"/>
</dbReference>
<feature type="region of interest" description="Disordered" evidence="4">
    <location>
        <begin position="243"/>
        <end position="275"/>
    </location>
</feature>
<name>A0A1T4Z204_9BACT</name>
<dbReference type="PROSITE" id="PS50893">
    <property type="entry name" value="ABC_TRANSPORTER_2"/>
    <property type="match status" value="1"/>
</dbReference>
<evidence type="ECO:0000313" key="6">
    <source>
        <dbReference type="EMBL" id="SKB07976.1"/>
    </source>
</evidence>
<evidence type="ECO:0000256" key="1">
    <source>
        <dbReference type="ARBA" id="ARBA00022448"/>
    </source>
</evidence>
<protein>
    <submittedName>
        <fullName evidence="6">Phospholipid/cholesterol/gamma-HCH transport system ATP-binding protein</fullName>
    </submittedName>
</protein>
<evidence type="ECO:0000313" key="7">
    <source>
        <dbReference type="Proteomes" id="UP000190774"/>
    </source>
</evidence>
<dbReference type="Gene3D" id="3.40.50.300">
    <property type="entry name" value="P-loop containing nucleotide triphosphate hydrolases"/>
    <property type="match status" value="1"/>
</dbReference>
<organism evidence="6 7">
    <name type="scientific">Prosthecobacter debontii</name>
    <dbReference type="NCBI Taxonomy" id="48467"/>
    <lineage>
        <taxon>Bacteria</taxon>
        <taxon>Pseudomonadati</taxon>
        <taxon>Verrucomicrobiota</taxon>
        <taxon>Verrucomicrobiia</taxon>
        <taxon>Verrucomicrobiales</taxon>
        <taxon>Verrucomicrobiaceae</taxon>
        <taxon>Prosthecobacter</taxon>
    </lineage>
</organism>
<keyword evidence="1" id="KW-0813">Transport</keyword>
<dbReference type="EMBL" id="FUYE01000025">
    <property type="protein sequence ID" value="SKB07976.1"/>
    <property type="molecule type" value="Genomic_DNA"/>
</dbReference>
<evidence type="ECO:0000259" key="5">
    <source>
        <dbReference type="PROSITE" id="PS50893"/>
    </source>
</evidence>
<dbReference type="OrthoDB" id="9772862at2"/>
<keyword evidence="2" id="KW-0547">Nucleotide-binding</keyword>
<sequence length="275" mass="29554">MPASPPAPQTAAAAAAPAAAQARVSVREVTMAYGSFVVMKDLTFDIQAQDIFVIMGGSGCGKSTLLRHLIGLREPARGQVFYDGENFTAADDEGREKFIRRFGVMYQSGALWSSLTLAENIALPLQEFTPLSAKDIRDLAAYKLALVGLSGYEDYYPSQVSGGMNKRAGIARAMALDPDILFLDEPGAGLDPLSSRRLDDLILRLRDSLGSTVVIVTHELASIFAIANNSVFLDTETRTLGAVGNPSELRDHSDNPNVRRFLNRGAESESPVSSS</sequence>
<dbReference type="GO" id="GO:0005524">
    <property type="term" value="F:ATP binding"/>
    <property type="evidence" value="ECO:0007669"/>
    <property type="project" value="UniProtKB-KW"/>
</dbReference>
<dbReference type="PANTHER" id="PTHR43023:SF3">
    <property type="entry name" value="PROTEIN TRIGALACTOSYLDIACYLGLYCEROL 3, CHLOROPLASTIC"/>
    <property type="match status" value="1"/>
</dbReference>
<dbReference type="Proteomes" id="UP000190774">
    <property type="component" value="Unassembled WGS sequence"/>
</dbReference>